<dbReference type="InterPro" id="IPR050188">
    <property type="entry name" value="RluA_PseudoU_synthase"/>
</dbReference>
<dbReference type="EMBL" id="CP002816">
    <property type="protein sequence ID" value="AEH93351.1"/>
    <property type="molecule type" value="Genomic_DNA"/>
</dbReference>
<feature type="domain" description="Pseudouridine synthase RsuA/RluA-like" evidence="5">
    <location>
        <begin position="87"/>
        <end position="238"/>
    </location>
</feature>
<dbReference type="EC" id="5.4.99.-" evidence="4"/>
<dbReference type="PROSITE" id="PS01129">
    <property type="entry name" value="PSI_RLU"/>
    <property type="match status" value="1"/>
</dbReference>
<protein>
    <recommendedName>
        <fullName evidence="4">Pseudouridine synthase</fullName>
        <ecNumber evidence="4">5.4.99.-</ecNumber>
    </recommendedName>
</protein>
<feature type="active site" evidence="3">
    <location>
        <position position="133"/>
    </location>
</feature>
<comment type="catalytic activity">
    <reaction evidence="1 4">
        <text>a uridine in RNA = a pseudouridine in RNA</text>
        <dbReference type="Rhea" id="RHEA:48348"/>
        <dbReference type="Rhea" id="RHEA-COMP:12068"/>
        <dbReference type="Rhea" id="RHEA-COMP:12069"/>
        <dbReference type="ChEBI" id="CHEBI:65314"/>
        <dbReference type="ChEBI" id="CHEBI:65315"/>
    </reaction>
</comment>
<evidence type="ECO:0000256" key="3">
    <source>
        <dbReference type="PIRSR" id="PIRSR606225-1"/>
    </source>
</evidence>
<dbReference type="InterPro" id="IPR020103">
    <property type="entry name" value="PsdUridine_synth_cat_dom_sf"/>
</dbReference>
<dbReference type="NCBIfam" id="TIGR00005">
    <property type="entry name" value="rluA_subfam"/>
    <property type="match status" value="1"/>
</dbReference>
<dbReference type="GO" id="GO:0009982">
    <property type="term" value="F:pseudouridine synthase activity"/>
    <property type="evidence" value="ECO:0007669"/>
    <property type="project" value="InterPro"/>
</dbReference>
<dbReference type="KEGG" id="lmq:LMM7_2346"/>
<gene>
    <name evidence="6" type="primary">rluD</name>
    <name evidence="6" type="ordered locus">LMM7_2346</name>
</gene>
<comment type="similarity">
    <text evidence="2 4">Belongs to the pseudouridine synthase RluA family.</text>
</comment>
<dbReference type="CDD" id="cd02869">
    <property type="entry name" value="PseudoU_synth_RluA_like"/>
    <property type="match status" value="1"/>
</dbReference>
<evidence type="ECO:0000256" key="2">
    <source>
        <dbReference type="ARBA" id="ARBA00010876"/>
    </source>
</evidence>
<evidence type="ECO:0000313" key="7">
    <source>
        <dbReference type="Proteomes" id="UP000000486"/>
    </source>
</evidence>
<dbReference type="GO" id="GO:0000455">
    <property type="term" value="P:enzyme-directed rRNA pseudouridine synthesis"/>
    <property type="evidence" value="ECO:0007669"/>
    <property type="project" value="TreeGrafter"/>
</dbReference>
<comment type="function">
    <text evidence="4">Responsible for synthesis of pseudouridine from uracil.</text>
</comment>
<accession>A0A0E0UYE7</accession>
<dbReference type="Pfam" id="PF00849">
    <property type="entry name" value="PseudoU_synth_2"/>
    <property type="match status" value="1"/>
</dbReference>
<keyword evidence="4" id="KW-0413">Isomerase</keyword>
<dbReference type="Gene3D" id="3.30.2350.10">
    <property type="entry name" value="Pseudouridine synthase"/>
    <property type="match status" value="1"/>
</dbReference>
<evidence type="ECO:0000313" key="6">
    <source>
        <dbReference type="EMBL" id="AEH93351.1"/>
    </source>
</evidence>
<reference evidence="6 7" key="1">
    <citation type="journal article" date="2011" name="J. Bacteriol.">
        <title>Genome sequence of the nonpathogenic Listeria monocytogenes serovar 4a strain M7.</title>
        <authorList>
            <person name="Chen J."/>
            <person name="Xia Y."/>
            <person name="Cheng C."/>
            <person name="Fang C."/>
            <person name="Shan Y."/>
            <person name="Jin G."/>
            <person name="Fang W."/>
        </authorList>
    </citation>
    <scope>NUCLEOTIDE SEQUENCE [LARGE SCALE GENOMIC DNA]</scope>
    <source>
        <strain evidence="6 7">M7</strain>
    </source>
</reference>
<organism evidence="6 7">
    <name type="scientific">Listeria monocytogenes serotype 4a (strain M7)</name>
    <dbReference type="NCBI Taxonomy" id="1030009"/>
    <lineage>
        <taxon>Bacteria</taxon>
        <taxon>Bacillati</taxon>
        <taxon>Bacillota</taxon>
        <taxon>Bacilli</taxon>
        <taxon>Bacillales</taxon>
        <taxon>Listeriaceae</taxon>
        <taxon>Listeria</taxon>
    </lineage>
</organism>
<evidence type="ECO:0000256" key="4">
    <source>
        <dbReference type="RuleBase" id="RU362028"/>
    </source>
</evidence>
<dbReference type="PATRIC" id="fig|1030009.3.peg.2333"/>
<dbReference type="GO" id="GO:0003723">
    <property type="term" value="F:RNA binding"/>
    <property type="evidence" value="ECO:0007669"/>
    <property type="project" value="InterPro"/>
</dbReference>
<dbReference type="InterPro" id="IPR006224">
    <property type="entry name" value="PsdUridine_synth_RluA-like_CS"/>
</dbReference>
<dbReference type="HOGENOM" id="CLU_016902_8_0_9"/>
<dbReference type="SUPFAM" id="SSF55120">
    <property type="entry name" value="Pseudouridine synthase"/>
    <property type="match status" value="1"/>
</dbReference>
<dbReference type="RefSeq" id="WP_003739599.1">
    <property type="nucleotide sequence ID" value="NC_017537.1"/>
</dbReference>
<dbReference type="InterPro" id="IPR006145">
    <property type="entry name" value="PsdUridine_synth_RsuA/RluA"/>
</dbReference>
<dbReference type="Proteomes" id="UP000000486">
    <property type="component" value="Chromosome"/>
</dbReference>
<dbReference type="GO" id="GO:0140098">
    <property type="term" value="F:catalytic activity, acting on RNA"/>
    <property type="evidence" value="ECO:0007669"/>
    <property type="project" value="UniProtKB-ARBA"/>
</dbReference>
<proteinExistence type="inferred from homology"/>
<evidence type="ECO:0000259" key="5">
    <source>
        <dbReference type="Pfam" id="PF00849"/>
    </source>
</evidence>
<dbReference type="InterPro" id="IPR006225">
    <property type="entry name" value="PsdUridine_synth_RluC/D"/>
</dbReference>
<dbReference type="PANTHER" id="PTHR21600:SF87">
    <property type="entry name" value="RNA PSEUDOURIDYLATE SYNTHASE DOMAIN-CONTAINING PROTEIN 1"/>
    <property type="match status" value="1"/>
</dbReference>
<dbReference type="PANTHER" id="PTHR21600">
    <property type="entry name" value="MITOCHONDRIAL RNA PSEUDOURIDINE SYNTHASE"/>
    <property type="match status" value="1"/>
</dbReference>
<evidence type="ECO:0000256" key="1">
    <source>
        <dbReference type="ARBA" id="ARBA00000073"/>
    </source>
</evidence>
<name>A0A0E0UYE7_LISMM</name>
<dbReference type="AlphaFoldDB" id="A0A0E0UYE7"/>
<sequence length="289" mass="32635">MTHVTLPILEDWEGLSLTTILQEKFHLGKKARHEIRMSQNVLLNNKPLDDWNTPLFVGASLSLPVFLHDKIPTYEYDLEIIYEDDFLLVVNKPVDMKTHANDSYETDTCANAVQYYLEKTGQDANALAVHRLDQTTSGLVLFAKNKLAIAGLSWQMENRAIHRTYLAAVDGTWGLVMQTINKPIGEDRHHGSRRQISPYGQPAVTHVKVLENDNEKNTSLVECQIETGRTHQIRVHLSGIGHPIIGDTLYGGSPRANRIMLHAEKLHLNHPFKGKEMNFSAPAGDDWVF</sequence>